<dbReference type="GO" id="GO:0000981">
    <property type="term" value="F:DNA-binding transcription factor activity, RNA polymerase II-specific"/>
    <property type="evidence" value="ECO:0007669"/>
    <property type="project" value="TreeGrafter"/>
</dbReference>
<evidence type="ECO:0000256" key="2">
    <source>
        <dbReference type="ARBA" id="ARBA00022771"/>
    </source>
</evidence>
<evidence type="ECO:0000256" key="3">
    <source>
        <dbReference type="ARBA" id="ARBA00022833"/>
    </source>
</evidence>
<dbReference type="EMBL" id="KZ107845">
    <property type="protein sequence ID" value="OSS48744.1"/>
    <property type="molecule type" value="Genomic_DNA"/>
</dbReference>
<dbReference type="GO" id="GO:0008270">
    <property type="term" value="F:zinc ion binding"/>
    <property type="evidence" value="ECO:0007669"/>
    <property type="project" value="UniProtKB-KW"/>
</dbReference>
<sequence length="398" mass="44976">MEQPNSAPYGSSPYTNMMELPASHLPFRLASNGSVTPDSRQHSFDETSYFGTVPQEILNFPVSRVTESSVDPWLMTIATASPESSRLSMSPSQGIATPPSAGCYSLPYPEQLPLPPYQLLEQPQSVRPRSTSHPNWVSHGENWERSCAEGDLWSAQPFVAQPWAYVGYPSPHMTPDDAQASNSALQSYPYPLQTQFTEAGVLRLKNCVSELQAVPLNDERTQDEDEDSSDEDSDWDEESSNSSRSGDPSSKSRPRIQSPRPCVSRFSVPVRVVQQQERRGYLCEVPGCDSSFLRPEHLRRHGKSKHCEVRPYGCKIPGCTTLFSRGDNLRDHYWTHLDRGGRKGKNTKYSFAELKNLLSPKEKKLIRRLRQKQKQHEEKERLKKQNIAQPGYAARPRL</sequence>
<feature type="region of interest" description="Disordered" evidence="5">
    <location>
        <begin position="215"/>
        <end position="260"/>
    </location>
</feature>
<evidence type="ECO:0000313" key="8">
    <source>
        <dbReference type="Proteomes" id="UP000193240"/>
    </source>
</evidence>
<keyword evidence="1" id="KW-0479">Metal-binding</keyword>
<feature type="compositionally biased region" description="Basic and acidic residues" evidence="5">
    <location>
        <begin position="374"/>
        <end position="383"/>
    </location>
</feature>
<dbReference type="Gene3D" id="3.30.160.60">
    <property type="entry name" value="Classic Zinc Finger"/>
    <property type="match status" value="2"/>
</dbReference>
<dbReference type="PROSITE" id="PS50157">
    <property type="entry name" value="ZINC_FINGER_C2H2_2"/>
    <property type="match status" value="1"/>
</dbReference>
<dbReference type="PANTHER" id="PTHR23235">
    <property type="entry name" value="KRUEPPEL-LIKE TRANSCRIPTION FACTOR"/>
    <property type="match status" value="1"/>
</dbReference>
<name>A0A1Y2LXW4_EPING</name>
<dbReference type="SMART" id="SM00355">
    <property type="entry name" value="ZnF_C2H2"/>
    <property type="match status" value="2"/>
</dbReference>
<feature type="domain" description="C2H2-type" evidence="6">
    <location>
        <begin position="281"/>
        <end position="311"/>
    </location>
</feature>
<dbReference type="PANTHER" id="PTHR23235:SF120">
    <property type="entry name" value="KRUPPEL-LIKE FACTOR 15"/>
    <property type="match status" value="1"/>
</dbReference>
<evidence type="ECO:0000256" key="1">
    <source>
        <dbReference type="ARBA" id="ARBA00022723"/>
    </source>
</evidence>
<organism evidence="7 8">
    <name type="scientific">Epicoccum nigrum</name>
    <name type="common">Soil fungus</name>
    <name type="synonym">Epicoccum purpurascens</name>
    <dbReference type="NCBI Taxonomy" id="105696"/>
    <lineage>
        <taxon>Eukaryota</taxon>
        <taxon>Fungi</taxon>
        <taxon>Dikarya</taxon>
        <taxon>Ascomycota</taxon>
        <taxon>Pezizomycotina</taxon>
        <taxon>Dothideomycetes</taxon>
        <taxon>Pleosporomycetidae</taxon>
        <taxon>Pleosporales</taxon>
        <taxon>Pleosporineae</taxon>
        <taxon>Didymellaceae</taxon>
        <taxon>Epicoccum</taxon>
    </lineage>
</organism>
<dbReference type="GO" id="GO:0000978">
    <property type="term" value="F:RNA polymerase II cis-regulatory region sequence-specific DNA binding"/>
    <property type="evidence" value="ECO:0007669"/>
    <property type="project" value="TreeGrafter"/>
</dbReference>
<evidence type="ECO:0000259" key="6">
    <source>
        <dbReference type="PROSITE" id="PS50157"/>
    </source>
</evidence>
<dbReference type="InterPro" id="IPR013087">
    <property type="entry name" value="Znf_C2H2_type"/>
</dbReference>
<evidence type="ECO:0000313" key="7">
    <source>
        <dbReference type="EMBL" id="OSS48744.1"/>
    </source>
</evidence>
<accession>A0A1Y2LXW4</accession>
<feature type="region of interest" description="Disordered" evidence="5">
    <location>
        <begin position="369"/>
        <end position="398"/>
    </location>
</feature>
<evidence type="ECO:0000256" key="4">
    <source>
        <dbReference type="PROSITE-ProRule" id="PRU00042"/>
    </source>
</evidence>
<dbReference type="InterPro" id="IPR036236">
    <property type="entry name" value="Znf_C2H2_sf"/>
</dbReference>
<dbReference type="AlphaFoldDB" id="A0A1Y2LXW4"/>
<dbReference type="PROSITE" id="PS00028">
    <property type="entry name" value="ZINC_FINGER_C2H2_1"/>
    <property type="match status" value="2"/>
</dbReference>
<dbReference type="Proteomes" id="UP000193240">
    <property type="component" value="Unassembled WGS sequence"/>
</dbReference>
<protein>
    <recommendedName>
        <fullName evidence="6">C2H2-type domain-containing protein</fullName>
    </recommendedName>
</protein>
<keyword evidence="8" id="KW-1185">Reference proteome</keyword>
<reference evidence="7 8" key="1">
    <citation type="journal article" date="2017" name="Genome Announc.">
        <title>Genome sequence of the saprophytic ascomycete Epicoccum nigrum ICMP 19927 strain isolated from New Zealand.</title>
        <authorList>
            <person name="Fokin M."/>
            <person name="Fleetwood D."/>
            <person name="Weir B.S."/>
            <person name="Villas-Boas S.G."/>
        </authorList>
    </citation>
    <scope>NUCLEOTIDE SEQUENCE [LARGE SCALE GENOMIC DNA]</scope>
    <source>
        <strain evidence="7 8">ICMP 19927</strain>
    </source>
</reference>
<keyword evidence="2 4" id="KW-0863">Zinc-finger</keyword>
<evidence type="ECO:0000256" key="5">
    <source>
        <dbReference type="SAM" id="MobiDB-lite"/>
    </source>
</evidence>
<feature type="compositionally biased region" description="Acidic residues" evidence="5">
    <location>
        <begin position="221"/>
        <end position="239"/>
    </location>
</feature>
<dbReference type="InParanoid" id="A0A1Y2LXW4"/>
<keyword evidence="3" id="KW-0862">Zinc</keyword>
<dbReference type="STRING" id="105696.A0A1Y2LXW4"/>
<dbReference type="SUPFAM" id="SSF57667">
    <property type="entry name" value="beta-beta-alpha zinc fingers"/>
    <property type="match status" value="2"/>
</dbReference>
<proteinExistence type="predicted"/>
<feature type="compositionally biased region" description="Low complexity" evidence="5">
    <location>
        <begin position="240"/>
        <end position="251"/>
    </location>
</feature>
<gene>
    <name evidence="7" type="ORF">B5807_06851</name>
</gene>